<reference evidence="2" key="3">
    <citation type="submission" date="2025-09" db="UniProtKB">
        <authorList>
            <consortium name="Ensembl"/>
        </authorList>
    </citation>
    <scope>IDENTIFICATION</scope>
</reference>
<sequence>MLYQLLMSSHGNSAASKMASLLGEHLFQISGQGPPPQKDFFQLLITNIEVIWRTWTISIRLECQGATPTELKVSHDNFLLQKMLQQNVEAVFGQRILEYTRSLCQGQFDYLERLPNGMVLKILSFLQLTDVTRLAQVSHRFRQICDSEKFWEQTVRNRCDDFTSDMEGIANVMGWRKIFFTFFHTSVHEENHEAIGELDSQH</sequence>
<dbReference type="KEGG" id="gat:120819304"/>
<feature type="domain" description="F-box" evidence="1">
    <location>
        <begin position="108"/>
        <end position="154"/>
    </location>
</feature>
<dbReference type="CTD" id="767780"/>
<dbReference type="Gene3D" id="1.20.1280.50">
    <property type="match status" value="1"/>
</dbReference>
<dbReference type="Ensembl" id="ENSGACT00000072648.1">
    <property type="protein sequence ID" value="ENSGACP00000066352.1"/>
    <property type="gene ID" value="ENSGACG00000037388.1"/>
</dbReference>
<dbReference type="GeneTree" id="ENSGT00390000001015"/>
<dbReference type="SUPFAM" id="SSF81383">
    <property type="entry name" value="F-box domain"/>
    <property type="match status" value="1"/>
</dbReference>
<dbReference type="SMART" id="SM00256">
    <property type="entry name" value="FBOX"/>
    <property type="match status" value="1"/>
</dbReference>
<dbReference type="RefSeq" id="XP_040032516.1">
    <property type="nucleotide sequence ID" value="XM_040176582.1"/>
</dbReference>
<evidence type="ECO:0000313" key="3">
    <source>
        <dbReference type="Proteomes" id="UP000007635"/>
    </source>
</evidence>
<evidence type="ECO:0000313" key="2">
    <source>
        <dbReference type="Ensembl" id="ENSGACP00000066352.1"/>
    </source>
</evidence>
<keyword evidence="3" id="KW-1185">Reference proteome</keyword>
<organism evidence="2 3">
    <name type="scientific">Gasterosteus aculeatus aculeatus</name>
    <name type="common">three-spined stickleback</name>
    <dbReference type="NCBI Taxonomy" id="481459"/>
    <lineage>
        <taxon>Eukaryota</taxon>
        <taxon>Metazoa</taxon>
        <taxon>Chordata</taxon>
        <taxon>Craniata</taxon>
        <taxon>Vertebrata</taxon>
        <taxon>Euteleostomi</taxon>
        <taxon>Actinopterygii</taxon>
        <taxon>Neopterygii</taxon>
        <taxon>Teleostei</taxon>
        <taxon>Neoteleostei</taxon>
        <taxon>Acanthomorphata</taxon>
        <taxon>Eupercaria</taxon>
        <taxon>Perciformes</taxon>
        <taxon>Cottioidei</taxon>
        <taxon>Gasterosteales</taxon>
        <taxon>Gasterosteidae</taxon>
        <taxon>Gasterosteus</taxon>
    </lineage>
</organism>
<dbReference type="InterPro" id="IPR036047">
    <property type="entry name" value="F-box-like_dom_sf"/>
</dbReference>
<dbReference type="PROSITE" id="PS50181">
    <property type="entry name" value="FBOX"/>
    <property type="match status" value="1"/>
</dbReference>
<dbReference type="Proteomes" id="UP000007635">
    <property type="component" value="Chromosome I"/>
</dbReference>
<dbReference type="AlphaFoldDB" id="A0AAQ4RTU9"/>
<accession>A0AAQ4RTU9</accession>
<dbReference type="InterPro" id="IPR001810">
    <property type="entry name" value="F-box_dom"/>
</dbReference>
<protein>
    <submittedName>
        <fullName evidence="2">F-box protein 36a</fullName>
    </submittedName>
</protein>
<reference evidence="2" key="2">
    <citation type="submission" date="2025-08" db="UniProtKB">
        <authorList>
            <consortium name="Ensembl"/>
        </authorList>
    </citation>
    <scope>IDENTIFICATION</scope>
</reference>
<evidence type="ECO:0000259" key="1">
    <source>
        <dbReference type="PROSITE" id="PS50181"/>
    </source>
</evidence>
<dbReference type="GeneID" id="120819304"/>
<name>A0AAQ4RTU9_GASAC</name>
<reference evidence="2 3" key="1">
    <citation type="journal article" date="2021" name="G3 (Bethesda)">
        <title>Improved contiguity of the threespine stickleback genome using long-read sequencing.</title>
        <authorList>
            <person name="Nath S."/>
            <person name="Shaw D.E."/>
            <person name="White M.A."/>
        </authorList>
    </citation>
    <scope>NUCLEOTIDE SEQUENCE [LARGE SCALE GENOMIC DNA]</scope>
    <source>
        <strain evidence="2 3">Lake Benthic</strain>
    </source>
</reference>
<proteinExistence type="predicted"/>
<dbReference type="Pfam" id="PF12937">
    <property type="entry name" value="F-box-like"/>
    <property type="match status" value="1"/>
</dbReference>